<evidence type="ECO:0008006" key="4">
    <source>
        <dbReference type="Google" id="ProtNLM"/>
    </source>
</evidence>
<accession>A0ABN1A9Y6</accession>
<dbReference type="EMBL" id="BAAAEM010000002">
    <property type="protein sequence ID" value="GAA0471222.1"/>
    <property type="molecule type" value="Genomic_DNA"/>
</dbReference>
<name>A0ABN1A9Y6_9SPHN</name>
<comment type="caution">
    <text evidence="2">The sequence shown here is derived from an EMBL/GenBank/DDBJ whole genome shotgun (WGS) entry which is preliminary data.</text>
</comment>
<evidence type="ECO:0000313" key="2">
    <source>
        <dbReference type="EMBL" id="GAA0471222.1"/>
    </source>
</evidence>
<keyword evidence="1" id="KW-0812">Transmembrane</keyword>
<keyword evidence="3" id="KW-1185">Reference proteome</keyword>
<evidence type="ECO:0000313" key="3">
    <source>
        <dbReference type="Proteomes" id="UP001500713"/>
    </source>
</evidence>
<dbReference type="Proteomes" id="UP001500713">
    <property type="component" value="Unassembled WGS sequence"/>
</dbReference>
<sequence>MGIPFDETTILFLFMAIFLGMWLLVVTLLARISGWTKLQDRFPDRPDQSLIVMRAQSGAMGGIASAKVNFSGCLRFDVCRTGLRISVWKIFGPFQRPFFVPWSQINVSDASVFKFKRHRLGFGTPESGFLIIANRTAEIIAGQSPIELS</sequence>
<protein>
    <recommendedName>
        <fullName evidence="4">DUF2550 family protein</fullName>
    </recommendedName>
</protein>
<reference evidence="2 3" key="1">
    <citation type="journal article" date="2019" name="Int. J. Syst. Evol. Microbiol.">
        <title>The Global Catalogue of Microorganisms (GCM) 10K type strain sequencing project: providing services to taxonomists for standard genome sequencing and annotation.</title>
        <authorList>
            <consortium name="The Broad Institute Genomics Platform"/>
            <consortium name="The Broad Institute Genome Sequencing Center for Infectious Disease"/>
            <person name="Wu L."/>
            <person name="Ma J."/>
        </authorList>
    </citation>
    <scope>NUCLEOTIDE SEQUENCE [LARGE SCALE GENOMIC DNA]</scope>
    <source>
        <strain evidence="2 3">JCM 14162</strain>
    </source>
</reference>
<keyword evidence="1" id="KW-0472">Membrane</keyword>
<keyword evidence="1" id="KW-1133">Transmembrane helix</keyword>
<organism evidence="2 3">
    <name type="scientific">Parasphingorhabdus litoris</name>
    <dbReference type="NCBI Taxonomy" id="394733"/>
    <lineage>
        <taxon>Bacteria</taxon>
        <taxon>Pseudomonadati</taxon>
        <taxon>Pseudomonadota</taxon>
        <taxon>Alphaproteobacteria</taxon>
        <taxon>Sphingomonadales</taxon>
        <taxon>Sphingomonadaceae</taxon>
        <taxon>Parasphingorhabdus</taxon>
    </lineage>
</organism>
<evidence type="ECO:0000256" key="1">
    <source>
        <dbReference type="SAM" id="Phobius"/>
    </source>
</evidence>
<feature type="transmembrane region" description="Helical" evidence="1">
    <location>
        <begin position="12"/>
        <end position="32"/>
    </location>
</feature>
<proteinExistence type="predicted"/>
<gene>
    <name evidence="2" type="ORF">GCM10009096_10210</name>
</gene>
<dbReference type="RefSeq" id="WP_229956426.1">
    <property type="nucleotide sequence ID" value="NZ_BAAAEM010000002.1"/>
</dbReference>